<keyword evidence="7" id="KW-1185">Reference proteome</keyword>
<evidence type="ECO:0000259" key="5">
    <source>
        <dbReference type="Pfam" id="PF01494"/>
    </source>
</evidence>
<dbReference type="GO" id="GO:0008171">
    <property type="term" value="F:O-methyltransferase activity"/>
    <property type="evidence" value="ECO:0007669"/>
    <property type="project" value="InterPro"/>
</dbReference>
<protein>
    <submittedName>
        <fullName evidence="6">2,4-dichlorophenol 6-monooxygenase</fullName>
    </submittedName>
</protein>
<keyword evidence="1" id="KW-0285">Flavoprotein</keyword>
<reference evidence="6" key="1">
    <citation type="submission" date="2023-11" db="EMBL/GenBank/DDBJ databases">
        <authorList>
            <person name="Alioto T."/>
            <person name="Alioto T."/>
            <person name="Gomez Garrido J."/>
        </authorList>
    </citation>
    <scope>NUCLEOTIDE SEQUENCE</scope>
</reference>
<dbReference type="EMBL" id="CAVMBE010000141">
    <property type="protein sequence ID" value="CAK4034850.1"/>
    <property type="molecule type" value="Genomic_DNA"/>
</dbReference>
<dbReference type="PRINTS" id="PR00420">
    <property type="entry name" value="RNGMNOXGNASE"/>
</dbReference>
<organism evidence="6 7">
    <name type="scientific">Lecanosticta acicola</name>
    <dbReference type="NCBI Taxonomy" id="111012"/>
    <lineage>
        <taxon>Eukaryota</taxon>
        <taxon>Fungi</taxon>
        <taxon>Dikarya</taxon>
        <taxon>Ascomycota</taxon>
        <taxon>Pezizomycotina</taxon>
        <taxon>Dothideomycetes</taxon>
        <taxon>Dothideomycetidae</taxon>
        <taxon>Mycosphaerellales</taxon>
        <taxon>Mycosphaerellaceae</taxon>
        <taxon>Lecanosticta</taxon>
    </lineage>
</organism>
<feature type="domain" description="FAD-binding" evidence="5">
    <location>
        <begin position="11"/>
        <end position="384"/>
    </location>
</feature>
<gene>
    <name evidence="6" type="ORF">LECACI_7A010008</name>
</gene>
<dbReference type="GO" id="GO:0016709">
    <property type="term" value="F:oxidoreductase activity, acting on paired donors, with incorporation or reduction of molecular oxygen, NAD(P)H as one donor, and incorporation of one atom of oxygen"/>
    <property type="evidence" value="ECO:0007669"/>
    <property type="project" value="UniProtKB-ARBA"/>
</dbReference>
<evidence type="ECO:0000256" key="2">
    <source>
        <dbReference type="ARBA" id="ARBA00022827"/>
    </source>
</evidence>
<dbReference type="Pfam" id="PF01494">
    <property type="entry name" value="FAD_binding_3"/>
    <property type="match status" value="1"/>
</dbReference>
<keyword evidence="3" id="KW-0560">Oxidoreductase</keyword>
<dbReference type="Gene3D" id="3.40.30.120">
    <property type="match status" value="1"/>
</dbReference>
<accession>A0AAI8Z9B8</accession>
<evidence type="ECO:0000256" key="3">
    <source>
        <dbReference type="ARBA" id="ARBA00023002"/>
    </source>
</evidence>
<dbReference type="SUPFAM" id="SSF51905">
    <property type="entry name" value="FAD/NAD(P)-binding domain"/>
    <property type="match status" value="1"/>
</dbReference>
<dbReference type="Gene3D" id="3.30.9.10">
    <property type="entry name" value="D-Amino Acid Oxidase, subunit A, domain 2"/>
    <property type="match status" value="1"/>
</dbReference>
<keyword evidence="2" id="KW-0274">FAD</keyword>
<dbReference type="PANTHER" id="PTHR43004:SF8">
    <property type="entry name" value="FAD-BINDING DOMAIN-CONTAINING PROTEIN-RELATED"/>
    <property type="match status" value="1"/>
</dbReference>
<dbReference type="SUPFAM" id="SSF53335">
    <property type="entry name" value="S-adenosyl-L-methionine-dependent methyltransferases"/>
    <property type="match status" value="1"/>
</dbReference>
<dbReference type="GO" id="GO:0071949">
    <property type="term" value="F:FAD binding"/>
    <property type="evidence" value="ECO:0007669"/>
    <property type="project" value="InterPro"/>
</dbReference>
<proteinExistence type="predicted"/>
<dbReference type="AlphaFoldDB" id="A0AAI8Z9B8"/>
<dbReference type="InterPro" id="IPR002938">
    <property type="entry name" value="FAD-bd"/>
</dbReference>
<dbReference type="Pfam" id="PF00891">
    <property type="entry name" value="Methyltransf_2"/>
    <property type="match status" value="1"/>
</dbReference>
<dbReference type="Pfam" id="PF21274">
    <property type="entry name" value="Rng_hyd_C"/>
    <property type="match status" value="1"/>
</dbReference>
<dbReference type="Gene3D" id="3.50.50.60">
    <property type="entry name" value="FAD/NAD(P)-binding domain"/>
    <property type="match status" value="1"/>
</dbReference>
<evidence type="ECO:0000259" key="4">
    <source>
        <dbReference type="Pfam" id="PF00891"/>
    </source>
</evidence>
<dbReference type="InterPro" id="IPR029063">
    <property type="entry name" value="SAM-dependent_MTases_sf"/>
</dbReference>
<dbReference type="Proteomes" id="UP001296104">
    <property type="component" value="Unassembled WGS sequence"/>
</dbReference>
<evidence type="ECO:0000256" key="1">
    <source>
        <dbReference type="ARBA" id="ARBA00022630"/>
    </source>
</evidence>
<sequence>MEKPHTTGEIDVDLLIIGAGPAGSSLAAFLANYGLENSTGLIISAAPGTADTPRAHLTNLSTLDAMRDLGVVDECYRLGRQGLHTKHYRWCETLAEEEYARIYSWGNDPARKGDYDAASPNPGLLDLPQSLLEPILVREATAQPGGAFKILFNTQLVRFEKLQDGRYRAVVKDCLRVIEYGIICRFLFGADGGRSVVATQLQLPGLPTERKAAEGAPAWNVLIRSDIGHLMQNREGNLHWNLRLKRDDGWMINTRMVKPWFEWLAVSLPKDPSQPGQQWTVEQWKDAWRDMVGDPTIPVEVLSTSKWNVNETCAERYSEDNVFCLGDAVHRHPPVNGLGSNTCVGDAFNLAWKVNLVLKGIASSSLLETYTLERQPVGADVVRMSNKHLRYHMVIWQIVGMQPPGKSFEERTAGLNILKEESARGREKRKALQEMCLKLDHETHALGLEMGQKYFSPGIYDADEPESWTAPGKEAEDPILYYEPCTYPGRRLPHAWIGDNPPTKLTSMLDLAGKGKFTIFTGIGGSKWKQAATEVGKELGIHIKSFSIGAGQDFEDIYWTWAKRRGVEEDGVVLVRPDLFCAWRYQGCFDCQEECTATKTEDADIYFLRWIFHNWSTKYSVNIIRNQIPVMRPGTKIIVNDFMLPEPNTLPRLLNIDMTMLGLLNATERDAEGWHDLFREANSRFKVTDIKMTPPGLMALITAEWQG</sequence>
<evidence type="ECO:0000313" key="7">
    <source>
        <dbReference type="Proteomes" id="UP001296104"/>
    </source>
</evidence>
<dbReference type="InterPro" id="IPR050641">
    <property type="entry name" value="RIFMO-like"/>
</dbReference>
<name>A0AAI8Z9B8_9PEZI</name>
<comment type="caution">
    <text evidence="6">The sequence shown here is derived from an EMBL/GenBank/DDBJ whole genome shotgun (WGS) entry which is preliminary data.</text>
</comment>
<dbReference type="PANTHER" id="PTHR43004">
    <property type="entry name" value="TRK SYSTEM POTASSIUM UPTAKE PROTEIN"/>
    <property type="match status" value="1"/>
</dbReference>
<dbReference type="InterPro" id="IPR036188">
    <property type="entry name" value="FAD/NAD-bd_sf"/>
</dbReference>
<dbReference type="InterPro" id="IPR001077">
    <property type="entry name" value="COMT_C"/>
</dbReference>
<evidence type="ECO:0000313" key="6">
    <source>
        <dbReference type="EMBL" id="CAK4034850.1"/>
    </source>
</evidence>
<feature type="domain" description="O-methyltransferase C-terminal" evidence="4">
    <location>
        <begin position="602"/>
        <end position="681"/>
    </location>
</feature>